<evidence type="ECO:0000313" key="1">
    <source>
        <dbReference type="EMBL" id="OPJ86523.1"/>
    </source>
</evidence>
<name>A0A1V4KQ35_PATFA</name>
<accession>A0A1V4KQ35</accession>
<dbReference type="Proteomes" id="UP000190648">
    <property type="component" value="Unassembled WGS sequence"/>
</dbReference>
<protein>
    <submittedName>
        <fullName evidence="1">Uncharacterized protein</fullName>
    </submittedName>
</protein>
<comment type="caution">
    <text evidence="1">The sequence shown here is derived from an EMBL/GenBank/DDBJ whole genome shotgun (WGS) entry which is preliminary data.</text>
</comment>
<dbReference type="AlphaFoldDB" id="A0A1V4KQ35"/>
<proteinExistence type="predicted"/>
<gene>
    <name evidence="1" type="ORF">AV530_006679</name>
</gene>
<dbReference type="EMBL" id="LSYS01002182">
    <property type="protein sequence ID" value="OPJ86523.1"/>
    <property type="molecule type" value="Genomic_DNA"/>
</dbReference>
<reference evidence="1 2" key="1">
    <citation type="submission" date="2016-02" db="EMBL/GenBank/DDBJ databases">
        <title>Band-tailed pigeon sequencing and assembly.</title>
        <authorList>
            <person name="Soares A.E."/>
            <person name="Novak B.J."/>
            <person name="Rice E.S."/>
            <person name="O'Connell B."/>
            <person name="Chang D."/>
            <person name="Weber S."/>
            <person name="Shapiro B."/>
        </authorList>
    </citation>
    <scope>NUCLEOTIDE SEQUENCE [LARGE SCALE GENOMIC DNA]</scope>
    <source>
        <strain evidence="1">BTP2013</strain>
        <tissue evidence="1">Blood</tissue>
    </source>
</reference>
<sequence>MVGTSCVDQVTQLPRDEEIKCILIPRASSDATLENTFSFGKHQTLWCFAQRKARNKVRAQFTWRPVRDRGVKQAERPEAKPQLVNPHSCQDLEAFLLSVKFHAALLLVYSGLAQAPQLLARNINSAPGATGTLFGVAPRTQMRRVTVNKNFPSGMKCTAESRLWVTPLKWGHQKLNVRSLHKGTLQPEVTGATCLLGSLPESAFSWQPKHAAGSPHSAARGTSLGCSSAFPKDALPVSALLRRCSPASDLLGTINQGLWLPGASRACDVRGELATPWEGHRDQQVKRLREMEGASTVTMFGQDLPIPPPEAQLQV</sequence>
<organism evidence="1 2">
    <name type="scientific">Patagioenas fasciata monilis</name>
    <dbReference type="NCBI Taxonomy" id="372326"/>
    <lineage>
        <taxon>Eukaryota</taxon>
        <taxon>Metazoa</taxon>
        <taxon>Chordata</taxon>
        <taxon>Craniata</taxon>
        <taxon>Vertebrata</taxon>
        <taxon>Euteleostomi</taxon>
        <taxon>Archelosauria</taxon>
        <taxon>Archosauria</taxon>
        <taxon>Dinosauria</taxon>
        <taxon>Saurischia</taxon>
        <taxon>Theropoda</taxon>
        <taxon>Coelurosauria</taxon>
        <taxon>Aves</taxon>
        <taxon>Neognathae</taxon>
        <taxon>Neoaves</taxon>
        <taxon>Columbimorphae</taxon>
        <taxon>Columbiformes</taxon>
        <taxon>Columbidae</taxon>
        <taxon>Patagioenas</taxon>
    </lineage>
</organism>
<keyword evidence="2" id="KW-1185">Reference proteome</keyword>
<evidence type="ECO:0000313" key="2">
    <source>
        <dbReference type="Proteomes" id="UP000190648"/>
    </source>
</evidence>